<evidence type="ECO:0000259" key="1">
    <source>
        <dbReference type="Pfam" id="PF13333"/>
    </source>
</evidence>
<evidence type="ECO:0000313" key="3">
    <source>
        <dbReference type="EMBL" id="SKA10129.1"/>
    </source>
</evidence>
<dbReference type="GO" id="GO:0015074">
    <property type="term" value="P:DNA integration"/>
    <property type="evidence" value="ECO:0007669"/>
    <property type="project" value="InterPro"/>
</dbReference>
<evidence type="ECO:0000313" key="2">
    <source>
        <dbReference type="EMBL" id="SKA08112.1"/>
    </source>
</evidence>
<dbReference type="InterPro" id="IPR050900">
    <property type="entry name" value="Transposase_IS3/IS150/IS904"/>
</dbReference>
<dbReference type="AlphaFoldDB" id="A0A1T4R2F3"/>
<feature type="non-terminal residue" evidence="3">
    <location>
        <position position="1"/>
    </location>
</feature>
<name>A0A1T4R2F3_9SPIR</name>
<dbReference type="EMBL" id="FUXC01000025">
    <property type="protein sequence ID" value="SKA10129.1"/>
    <property type="molecule type" value="Genomic_DNA"/>
</dbReference>
<dbReference type="Gene3D" id="3.30.420.10">
    <property type="entry name" value="Ribonuclease H-like superfamily/Ribonuclease H"/>
    <property type="match status" value="1"/>
</dbReference>
<dbReference type="PANTHER" id="PTHR46889:SF4">
    <property type="entry name" value="TRANSPOSASE INSO FOR INSERTION SEQUENCE ELEMENT IS911B-RELATED"/>
    <property type="match status" value="1"/>
</dbReference>
<dbReference type="GeneID" id="303368402"/>
<dbReference type="InterPro" id="IPR012337">
    <property type="entry name" value="RNaseH-like_sf"/>
</dbReference>
<dbReference type="InterPro" id="IPR001584">
    <property type="entry name" value="Integrase_cat-core"/>
</dbReference>
<sequence>QYTSKAYKKVLGQLHIVQSMSDVGKCYDNCRMESFFATLKKEKIYQMDTTKMTAEEVKKEVWRYIFAYYNTVRISTVNGGFPPTKYRLSKTAMLIAA</sequence>
<dbReference type="Proteomes" id="UP000190395">
    <property type="component" value="Unassembled WGS sequence"/>
</dbReference>
<dbReference type="EMBL" id="FUXC01000019">
    <property type="protein sequence ID" value="SKA08112.1"/>
    <property type="molecule type" value="Genomic_DNA"/>
</dbReference>
<keyword evidence="4" id="KW-1185">Reference proteome</keyword>
<organism evidence="3 4">
    <name type="scientific">Treponema berlinense</name>
    <dbReference type="NCBI Taxonomy" id="225004"/>
    <lineage>
        <taxon>Bacteria</taxon>
        <taxon>Pseudomonadati</taxon>
        <taxon>Spirochaetota</taxon>
        <taxon>Spirochaetia</taxon>
        <taxon>Spirochaetales</taxon>
        <taxon>Treponemataceae</taxon>
        <taxon>Treponema</taxon>
    </lineage>
</organism>
<dbReference type="RefSeq" id="WP_143592709.1">
    <property type="nucleotide sequence ID" value="NZ_FUXC01000019.1"/>
</dbReference>
<gene>
    <name evidence="2" type="ORF">SAMN02745152_02146</name>
    <name evidence="3" type="ORF">SAMN02745152_02205</name>
</gene>
<evidence type="ECO:0000313" key="4">
    <source>
        <dbReference type="Proteomes" id="UP000190395"/>
    </source>
</evidence>
<dbReference type="Pfam" id="PF13333">
    <property type="entry name" value="rve_2"/>
    <property type="match status" value="1"/>
</dbReference>
<reference evidence="3 4" key="1">
    <citation type="submission" date="2017-02" db="EMBL/GenBank/DDBJ databases">
        <authorList>
            <person name="Peterson S.W."/>
        </authorList>
    </citation>
    <scope>NUCLEOTIDE SEQUENCE [LARGE SCALE GENOMIC DNA]</scope>
    <source>
        <strain evidence="3 4">ATCC BAA-909</strain>
    </source>
</reference>
<dbReference type="InterPro" id="IPR036397">
    <property type="entry name" value="RNaseH_sf"/>
</dbReference>
<accession>A0A1T4R2F3</accession>
<dbReference type="PANTHER" id="PTHR46889">
    <property type="entry name" value="TRANSPOSASE INSF FOR INSERTION SEQUENCE IS3B-RELATED"/>
    <property type="match status" value="1"/>
</dbReference>
<protein>
    <submittedName>
        <fullName evidence="3">Integrase core domain-containing protein</fullName>
    </submittedName>
</protein>
<proteinExistence type="predicted"/>
<dbReference type="SUPFAM" id="SSF53098">
    <property type="entry name" value="Ribonuclease H-like"/>
    <property type="match status" value="1"/>
</dbReference>
<dbReference type="GO" id="GO:0003676">
    <property type="term" value="F:nucleic acid binding"/>
    <property type="evidence" value="ECO:0007669"/>
    <property type="project" value="InterPro"/>
</dbReference>
<feature type="domain" description="Integrase catalytic" evidence="1">
    <location>
        <begin position="33"/>
        <end position="87"/>
    </location>
</feature>